<evidence type="ECO:0000313" key="7">
    <source>
        <dbReference type="Proteomes" id="UP000199482"/>
    </source>
</evidence>
<dbReference type="Pfam" id="PF13692">
    <property type="entry name" value="Glyco_trans_1_4"/>
    <property type="match status" value="1"/>
</dbReference>
<evidence type="ECO:0000313" key="5">
    <source>
        <dbReference type="EMBL" id="MCP2368203.1"/>
    </source>
</evidence>
<dbReference type="InterPro" id="IPR050194">
    <property type="entry name" value="Glycosyltransferase_grp1"/>
</dbReference>
<proteinExistence type="predicted"/>
<dbReference type="Pfam" id="PF13439">
    <property type="entry name" value="Glyco_transf_4"/>
    <property type="match status" value="1"/>
</dbReference>
<dbReference type="PANTHER" id="PTHR45947:SF15">
    <property type="entry name" value="TEICHURONIC ACID BIOSYNTHESIS GLYCOSYLTRANSFERASE TUAC-RELATED"/>
    <property type="match status" value="1"/>
</dbReference>
<organism evidence="6 7">
    <name type="scientific">Agromyces flavus</name>
    <dbReference type="NCBI Taxonomy" id="589382"/>
    <lineage>
        <taxon>Bacteria</taxon>
        <taxon>Bacillati</taxon>
        <taxon>Actinomycetota</taxon>
        <taxon>Actinomycetes</taxon>
        <taxon>Micrococcales</taxon>
        <taxon>Microbacteriaceae</taxon>
        <taxon>Agromyces</taxon>
    </lineage>
</organism>
<keyword evidence="8" id="KW-1185">Reference proteome</keyword>
<dbReference type="CDD" id="cd03801">
    <property type="entry name" value="GT4_PimA-like"/>
    <property type="match status" value="1"/>
</dbReference>
<dbReference type="Proteomes" id="UP000893823">
    <property type="component" value="Unassembled WGS sequence"/>
</dbReference>
<evidence type="ECO:0000313" key="6">
    <source>
        <dbReference type="EMBL" id="SDS72423.1"/>
    </source>
</evidence>
<evidence type="ECO:0000256" key="3">
    <source>
        <dbReference type="SAM" id="MobiDB-lite"/>
    </source>
</evidence>
<reference evidence="5" key="3">
    <citation type="submission" date="2022-06" db="EMBL/GenBank/DDBJ databases">
        <title>Genomic Encyclopedia of Type Strains, Phase III (KMG-III): the genomes of soil and plant-associated and newly described type strains.</title>
        <authorList>
            <person name="Whitman W."/>
        </authorList>
    </citation>
    <scope>NUCLEOTIDE SEQUENCE</scope>
    <source>
        <strain evidence="5">CPCC 202695</strain>
    </source>
</reference>
<evidence type="ECO:0000256" key="2">
    <source>
        <dbReference type="ARBA" id="ARBA00022679"/>
    </source>
</evidence>
<evidence type="ECO:0000313" key="8">
    <source>
        <dbReference type="Proteomes" id="UP000893823"/>
    </source>
</evidence>
<protein>
    <submittedName>
        <fullName evidence="5">Glycosyltransferase involved in cell wall biosynthesis</fullName>
    </submittedName>
    <submittedName>
        <fullName evidence="6">Glycosyltransferase involved in cell wall bisynthesis</fullName>
    </submittedName>
</protein>
<evidence type="ECO:0000256" key="1">
    <source>
        <dbReference type="ARBA" id="ARBA00022676"/>
    </source>
</evidence>
<dbReference type="Gene3D" id="3.40.50.2000">
    <property type="entry name" value="Glycogen Phosphorylase B"/>
    <property type="match status" value="2"/>
</dbReference>
<dbReference type="Proteomes" id="UP000199482">
    <property type="component" value="Chromosome I"/>
</dbReference>
<dbReference type="GO" id="GO:0016757">
    <property type="term" value="F:glycosyltransferase activity"/>
    <property type="evidence" value="ECO:0007669"/>
    <property type="project" value="UniProtKB-KW"/>
</dbReference>
<feature type="region of interest" description="Disordered" evidence="3">
    <location>
        <begin position="356"/>
        <end position="379"/>
    </location>
</feature>
<gene>
    <name evidence="5" type="ORF">BCL57_002376</name>
    <name evidence="6" type="ORF">SAMN04489721_1799</name>
</gene>
<dbReference type="PANTHER" id="PTHR45947">
    <property type="entry name" value="SULFOQUINOVOSYL TRANSFERASE SQD2"/>
    <property type="match status" value="1"/>
</dbReference>
<dbReference type="RefSeq" id="WP_166670936.1">
    <property type="nucleotide sequence ID" value="NZ_BMDN01000004.1"/>
</dbReference>
<reference evidence="6" key="2">
    <citation type="submission" date="2016-10" db="EMBL/GenBank/DDBJ databases">
        <authorList>
            <person name="de Groot N.N."/>
        </authorList>
    </citation>
    <scope>NUCLEOTIDE SEQUENCE [LARGE SCALE GENOMIC DNA]</scope>
    <source>
        <strain evidence="6">CPCC 202695</strain>
    </source>
</reference>
<feature type="domain" description="Glycosyltransferase subfamily 4-like N-terminal" evidence="4">
    <location>
        <begin position="27"/>
        <end position="168"/>
    </location>
</feature>
<feature type="compositionally biased region" description="Basic and acidic residues" evidence="3">
    <location>
        <begin position="356"/>
        <end position="369"/>
    </location>
</feature>
<keyword evidence="2 6" id="KW-0808">Transferase</keyword>
<dbReference type="STRING" id="589382.SAMN04489721_1799"/>
<reference evidence="7" key="1">
    <citation type="submission" date="2016-10" db="EMBL/GenBank/DDBJ databases">
        <authorList>
            <person name="Varghese N."/>
            <person name="Submissions S."/>
        </authorList>
    </citation>
    <scope>NUCLEOTIDE SEQUENCE [LARGE SCALE GENOMIC DNA]</scope>
    <source>
        <strain evidence="7">CPCC 202695</strain>
    </source>
</reference>
<dbReference type="AlphaFoldDB" id="A0A1H1UIZ8"/>
<sequence length="379" mass="40768">MRVLAVTTWFPSAAAPTSGVFVERDVELLRHAHDVDVLHLHPPGAVGRADVAAGVRRLEMSTSSPAQVLRAARTLRAGLRRYDLVHTMSPSALLPFAPVRVRIPWVHTEHWSALLDTSTVGPAVRIGLAATRRLMRRPDAVVAVSGALAEQLSSHLGRPVDVIPDVVDAPARPAPRPIHEAPLRLVAVGALIPRKGPDLAVETVAELHRRGRDARLTWVGEGPMRDEVAELSARLGVDDAVKFVGEVPPDDVREALAAADLFLMPTSVETFGVSIAEALLSGRPVIVGATGGQRDFVDEPDGILVAERTATAYADAVERSLALTADRTADDIADAIRDRFRPEARAAAYEGVYREAARGRRAGRRDEPAARAPRVRPGR</sequence>
<dbReference type="InterPro" id="IPR028098">
    <property type="entry name" value="Glyco_trans_4-like_N"/>
</dbReference>
<evidence type="ECO:0000259" key="4">
    <source>
        <dbReference type="Pfam" id="PF13439"/>
    </source>
</evidence>
<name>A0A1H1UIZ8_9MICO</name>
<dbReference type="GO" id="GO:1901137">
    <property type="term" value="P:carbohydrate derivative biosynthetic process"/>
    <property type="evidence" value="ECO:0007669"/>
    <property type="project" value="UniProtKB-ARBA"/>
</dbReference>
<dbReference type="EMBL" id="SODL02000004">
    <property type="protein sequence ID" value="MCP2368203.1"/>
    <property type="molecule type" value="Genomic_DNA"/>
</dbReference>
<keyword evidence="1" id="KW-0328">Glycosyltransferase</keyword>
<dbReference type="SUPFAM" id="SSF53756">
    <property type="entry name" value="UDP-Glycosyltransferase/glycogen phosphorylase"/>
    <property type="match status" value="1"/>
</dbReference>
<accession>A0A1H1UIZ8</accession>
<dbReference type="EMBL" id="LT629755">
    <property type="protein sequence ID" value="SDS72423.1"/>
    <property type="molecule type" value="Genomic_DNA"/>
</dbReference>